<dbReference type="OrthoDB" id="9809356at2"/>
<dbReference type="GO" id="GO:0005829">
    <property type="term" value="C:cytosol"/>
    <property type="evidence" value="ECO:0007669"/>
    <property type="project" value="TreeGrafter"/>
</dbReference>
<comment type="similarity">
    <text evidence="2 11">Belongs to the folylpolyglutamate synthase family.</text>
</comment>
<accession>A0A1I0MCR8</accession>
<dbReference type="Proteomes" id="UP000199701">
    <property type="component" value="Unassembled WGS sequence"/>
</dbReference>
<feature type="domain" description="Mur ligase central" evidence="13">
    <location>
        <begin position="127"/>
        <end position="270"/>
    </location>
</feature>
<dbReference type="InterPro" id="IPR001645">
    <property type="entry name" value="Folylpolyglutamate_synth"/>
</dbReference>
<dbReference type="InterPro" id="IPR018109">
    <property type="entry name" value="Folylpolyglutamate_synth_CS"/>
</dbReference>
<evidence type="ECO:0000256" key="9">
    <source>
        <dbReference type="ARBA" id="ARBA00030592"/>
    </source>
</evidence>
<feature type="domain" description="Mur ligase C-terminal" evidence="12">
    <location>
        <begin position="298"/>
        <end position="415"/>
    </location>
</feature>
<keyword evidence="4 11" id="KW-0436">Ligase</keyword>
<evidence type="ECO:0000256" key="1">
    <source>
        <dbReference type="ARBA" id="ARBA00001946"/>
    </source>
</evidence>
<keyword evidence="15" id="KW-1185">Reference proteome</keyword>
<dbReference type="EC" id="6.3.2.17" evidence="3"/>
<dbReference type="GO" id="GO:0008841">
    <property type="term" value="F:dihydrofolate synthase activity"/>
    <property type="evidence" value="ECO:0007669"/>
    <property type="project" value="TreeGrafter"/>
</dbReference>
<protein>
    <recommendedName>
        <fullName evidence="3">tetrahydrofolate synthase</fullName>
        <ecNumber evidence="3">6.3.2.17</ecNumber>
    </recommendedName>
    <alternativeName>
        <fullName evidence="9">Tetrahydrofolylpolyglutamate synthase</fullName>
    </alternativeName>
</protein>
<dbReference type="InterPro" id="IPR004101">
    <property type="entry name" value="Mur_ligase_C"/>
</dbReference>
<keyword evidence="8" id="KW-0460">Magnesium</keyword>
<evidence type="ECO:0000313" key="14">
    <source>
        <dbReference type="EMBL" id="SEV86082.1"/>
    </source>
</evidence>
<dbReference type="SUPFAM" id="SSF53244">
    <property type="entry name" value="MurD-like peptide ligases, peptide-binding domain"/>
    <property type="match status" value="1"/>
</dbReference>
<dbReference type="PROSITE" id="PS01011">
    <property type="entry name" value="FOLYLPOLYGLU_SYNT_1"/>
    <property type="match status" value="1"/>
</dbReference>
<sequence>MKYNEVLDYINAIPKYGSETGVVRGAYLLDRLGHPEKKMKVIHVAGTNGKGSVCAYLSNIIYESGYKVGLFISPHLVTINERIQINNEMISDEMFVEAFQVIYDIEQSLVEQGLCKIMYFDYLFAMAMYVFEKEHVEYVVLETGLGGRLDSTNAVAQPIISIITSLSLDHTEVLGDTIAQIAYEKAGIIKKNVPVLYMNQNSESAEVIEEIAREMTSECIQVSCSQWEIIKNNAKHIDFLVHNRYYKSDIFTIKSPAMYQVMNCVIALTAIKVIENNNMGIFHSKSLQKGVMNTFWEGRMEEILSDIYLDGAHNPDGINAFIDSLHSIKSERTCTLLFSVVKDKHYNEMIKTLCESKIFDHLVVAQLEGTRKSDNMEIVKCFGKYTSQQIAVFKTVKEGFEYGRAIKGKGILVCVGSLYLVGEIKRIVQIYNKSN</sequence>
<dbReference type="EMBL" id="FOJI01000001">
    <property type="protein sequence ID" value="SEV86082.1"/>
    <property type="molecule type" value="Genomic_DNA"/>
</dbReference>
<dbReference type="GO" id="GO:0046872">
    <property type="term" value="F:metal ion binding"/>
    <property type="evidence" value="ECO:0007669"/>
    <property type="project" value="UniProtKB-KW"/>
</dbReference>
<evidence type="ECO:0000256" key="6">
    <source>
        <dbReference type="ARBA" id="ARBA00022741"/>
    </source>
</evidence>
<comment type="catalytic activity">
    <reaction evidence="10">
        <text>(6S)-5,6,7,8-tetrahydrofolyl-(gamma-L-Glu)(n) + L-glutamate + ATP = (6S)-5,6,7,8-tetrahydrofolyl-(gamma-L-Glu)(n+1) + ADP + phosphate + H(+)</text>
        <dbReference type="Rhea" id="RHEA:10580"/>
        <dbReference type="Rhea" id="RHEA-COMP:14738"/>
        <dbReference type="Rhea" id="RHEA-COMP:14740"/>
        <dbReference type="ChEBI" id="CHEBI:15378"/>
        <dbReference type="ChEBI" id="CHEBI:29985"/>
        <dbReference type="ChEBI" id="CHEBI:30616"/>
        <dbReference type="ChEBI" id="CHEBI:43474"/>
        <dbReference type="ChEBI" id="CHEBI:141005"/>
        <dbReference type="ChEBI" id="CHEBI:456216"/>
        <dbReference type="EC" id="6.3.2.17"/>
    </reaction>
</comment>
<dbReference type="AlphaFoldDB" id="A0A1I0MCR8"/>
<reference evidence="14 15" key="1">
    <citation type="submission" date="2016-10" db="EMBL/GenBank/DDBJ databases">
        <authorList>
            <person name="de Groot N.N."/>
        </authorList>
    </citation>
    <scope>NUCLEOTIDE SEQUENCE [LARGE SCALE GENOMIC DNA]</scope>
    <source>
        <strain evidence="14 15">DSM 9179</strain>
    </source>
</reference>
<dbReference type="RefSeq" id="WP_092450035.1">
    <property type="nucleotide sequence ID" value="NZ_FOJI01000001.1"/>
</dbReference>
<keyword evidence="5" id="KW-0479">Metal-binding</keyword>
<dbReference type="SUPFAM" id="SSF53623">
    <property type="entry name" value="MurD-like peptide ligases, catalytic domain"/>
    <property type="match status" value="1"/>
</dbReference>
<dbReference type="GO" id="GO:0005524">
    <property type="term" value="F:ATP binding"/>
    <property type="evidence" value="ECO:0007669"/>
    <property type="project" value="UniProtKB-KW"/>
</dbReference>
<name>A0A1I0MCR8_9FIRM</name>
<dbReference type="InterPro" id="IPR036615">
    <property type="entry name" value="Mur_ligase_C_dom_sf"/>
</dbReference>
<evidence type="ECO:0000259" key="12">
    <source>
        <dbReference type="Pfam" id="PF02875"/>
    </source>
</evidence>
<dbReference type="Pfam" id="PF02875">
    <property type="entry name" value="Mur_ligase_C"/>
    <property type="match status" value="1"/>
</dbReference>
<evidence type="ECO:0000256" key="7">
    <source>
        <dbReference type="ARBA" id="ARBA00022840"/>
    </source>
</evidence>
<dbReference type="STRING" id="99656.SAMN05421659_101407"/>
<evidence type="ECO:0000256" key="11">
    <source>
        <dbReference type="PIRNR" id="PIRNR001563"/>
    </source>
</evidence>
<evidence type="ECO:0000256" key="3">
    <source>
        <dbReference type="ARBA" id="ARBA00013025"/>
    </source>
</evidence>
<dbReference type="NCBIfam" id="TIGR01499">
    <property type="entry name" value="folC"/>
    <property type="match status" value="1"/>
</dbReference>
<dbReference type="InterPro" id="IPR036565">
    <property type="entry name" value="Mur-like_cat_sf"/>
</dbReference>
<dbReference type="PANTHER" id="PTHR11136">
    <property type="entry name" value="FOLYLPOLYGLUTAMATE SYNTHASE-RELATED"/>
    <property type="match status" value="1"/>
</dbReference>
<gene>
    <name evidence="14" type="ORF">SAMN05421659_101407</name>
</gene>
<dbReference type="FunFam" id="3.40.1190.10:FF:000011">
    <property type="entry name" value="Folylpolyglutamate synthase/dihydrofolate synthase"/>
    <property type="match status" value="1"/>
</dbReference>
<evidence type="ECO:0000256" key="5">
    <source>
        <dbReference type="ARBA" id="ARBA00022723"/>
    </source>
</evidence>
<dbReference type="GO" id="GO:0004326">
    <property type="term" value="F:tetrahydrofolylpolyglutamate synthase activity"/>
    <property type="evidence" value="ECO:0007669"/>
    <property type="project" value="UniProtKB-EC"/>
</dbReference>
<evidence type="ECO:0000256" key="4">
    <source>
        <dbReference type="ARBA" id="ARBA00022598"/>
    </source>
</evidence>
<evidence type="ECO:0000256" key="2">
    <source>
        <dbReference type="ARBA" id="ARBA00008276"/>
    </source>
</evidence>
<evidence type="ECO:0000313" key="15">
    <source>
        <dbReference type="Proteomes" id="UP000199701"/>
    </source>
</evidence>
<keyword evidence="7 11" id="KW-0067">ATP-binding</keyword>
<dbReference type="PANTHER" id="PTHR11136:SF0">
    <property type="entry name" value="DIHYDROFOLATE SYNTHETASE-RELATED"/>
    <property type="match status" value="1"/>
</dbReference>
<comment type="cofactor">
    <cofactor evidence="1">
        <name>Mg(2+)</name>
        <dbReference type="ChEBI" id="CHEBI:18420"/>
    </cofactor>
</comment>
<organism evidence="14 15">
    <name type="scientific">[Clostridium] fimetarium</name>
    <dbReference type="NCBI Taxonomy" id="99656"/>
    <lineage>
        <taxon>Bacteria</taxon>
        <taxon>Bacillati</taxon>
        <taxon>Bacillota</taxon>
        <taxon>Clostridia</taxon>
        <taxon>Lachnospirales</taxon>
        <taxon>Lachnospiraceae</taxon>
    </lineage>
</organism>
<evidence type="ECO:0000256" key="10">
    <source>
        <dbReference type="ARBA" id="ARBA00047493"/>
    </source>
</evidence>
<evidence type="ECO:0000259" key="13">
    <source>
        <dbReference type="Pfam" id="PF08245"/>
    </source>
</evidence>
<dbReference type="PIRSF" id="PIRSF001563">
    <property type="entry name" value="Folylpolyglu_synth"/>
    <property type="match status" value="1"/>
</dbReference>
<evidence type="ECO:0000256" key="8">
    <source>
        <dbReference type="ARBA" id="ARBA00022842"/>
    </source>
</evidence>
<dbReference type="InterPro" id="IPR013221">
    <property type="entry name" value="Mur_ligase_cen"/>
</dbReference>
<dbReference type="Gene3D" id="3.40.1190.10">
    <property type="entry name" value="Mur-like, catalytic domain"/>
    <property type="match status" value="1"/>
</dbReference>
<dbReference type="Gene3D" id="3.90.190.20">
    <property type="entry name" value="Mur ligase, C-terminal domain"/>
    <property type="match status" value="1"/>
</dbReference>
<proteinExistence type="inferred from homology"/>
<dbReference type="Pfam" id="PF08245">
    <property type="entry name" value="Mur_ligase_M"/>
    <property type="match status" value="1"/>
</dbReference>
<keyword evidence="6 11" id="KW-0547">Nucleotide-binding</keyword>